<dbReference type="GO" id="GO:0047617">
    <property type="term" value="F:fatty acyl-CoA hydrolase activity"/>
    <property type="evidence" value="ECO:0007669"/>
    <property type="project" value="TreeGrafter"/>
</dbReference>
<evidence type="ECO:0000313" key="3">
    <source>
        <dbReference type="Proteomes" id="UP000008461"/>
    </source>
</evidence>
<proteinExistence type="predicted"/>
<organism evidence="2 3">
    <name type="scientific">Haliscomenobacter hydrossis (strain ATCC 27775 / DSM 1100 / LMG 10767 / O)</name>
    <dbReference type="NCBI Taxonomy" id="760192"/>
    <lineage>
        <taxon>Bacteria</taxon>
        <taxon>Pseudomonadati</taxon>
        <taxon>Bacteroidota</taxon>
        <taxon>Saprospiria</taxon>
        <taxon>Saprospirales</taxon>
        <taxon>Haliscomenobacteraceae</taxon>
        <taxon>Haliscomenobacter</taxon>
    </lineage>
</organism>
<evidence type="ECO:0000259" key="1">
    <source>
        <dbReference type="Pfam" id="PF08840"/>
    </source>
</evidence>
<dbReference type="PANTHER" id="PTHR10824:SF4">
    <property type="entry name" value="ACYL-COENZYME A THIOESTERASE 1-LIKE"/>
    <property type="match status" value="1"/>
</dbReference>
<name>F4L3G2_HALH1</name>
<dbReference type="SUPFAM" id="SSF53474">
    <property type="entry name" value="alpha/beta-Hydrolases"/>
    <property type="match status" value="1"/>
</dbReference>
<reference key="2">
    <citation type="submission" date="2011-04" db="EMBL/GenBank/DDBJ databases">
        <title>Complete sequence of chromosome of Haliscomenobacter hydrossis DSM 1100.</title>
        <authorList>
            <consortium name="US DOE Joint Genome Institute (JGI-PGF)"/>
            <person name="Lucas S."/>
            <person name="Han J."/>
            <person name="Lapidus A."/>
            <person name="Bruce D."/>
            <person name="Goodwin L."/>
            <person name="Pitluck S."/>
            <person name="Peters L."/>
            <person name="Kyrpides N."/>
            <person name="Mavromatis K."/>
            <person name="Ivanova N."/>
            <person name="Ovchinnikova G."/>
            <person name="Pagani I."/>
            <person name="Daligault H."/>
            <person name="Detter J.C."/>
            <person name="Han C."/>
            <person name="Land M."/>
            <person name="Hauser L."/>
            <person name="Markowitz V."/>
            <person name="Cheng J.-F."/>
            <person name="Hugenholtz P."/>
            <person name="Woyke T."/>
            <person name="Wu D."/>
            <person name="Verbarg S."/>
            <person name="Frueling A."/>
            <person name="Brambilla E."/>
            <person name="Klenk H.-P."/>
            <person name="Eisen J.A."/>
        </authorList>
    </citation>
    <scope>NUCLEOTIDE SEQUENCE</scope>
    <source>
        <strain>DSM 1100</strain>
    </source>
</reference>
<evidence type="ECO:0000313" key="2">
    <source>
        <dbReference type="EMBL" id="AEE52939.1"/>
    </source>
</evidence>
<protein>
    <submittedName>
        <fullName evidence="2">BAAT/Acyl-CoA thioester hydrolase</fullName>
    </submittedName>
</protein>
<dbReference type="OrthoDB" id="8922993at2"/>
<dbReference type="InterPro" id="IPR014940">
    <property type="entry name" value="BAAT_C"/>
</dbReference>
<dbReference type="Proteomes" id="UP000008461">
    <property type="component" value="Chromosome"/>
</dbReference>
<dbReference type="GO" id="GO:0006631">
    <property type="term" value="P:fatty acid metabolic process"/>
    <property type="evidence" value="ECO:0007669"/>
    <property type="project" value="TreeGrafter"/>
</dbReference>
<keyword evidence="3" id="KW-1185">Reference proteome</keyword>
<dbReference type="PANTHER" id="PTHR10824">
    <property type="entry name" value="ACYL-COENZYME A THIOESTERASE-RELATED"/>
    <property type="match status" value="1"/>
</dbReference>
<dbReference type="AlphaFoldDB" id="F4L3G2"/>
<gene>
    <name evidence="2" type="ordered locus">Halhy_5113</name>
</gene>
<dbReference type="EMBL" id="CP002691">
    <property type="protein sequence ID" value="AEE52939.1"/>
    <property type="molecule type" value="Genomic_DNA"/>
</dbReference>
<dbReference type="STRING" id="760192.Halhy_5113"/>
<dbReference type="Gene3D" id="3.40.50.1820">
    <property type="entry name" value="alpha/beta hydrolase"/>
    <property type="match status" value="1"/>
</dbReference>
<dbReference type="KEGG" id="hhy:Halhy_5113"/>
<dbReference type="InterPro" id="IPR029058">
    <property type="entry name" value="AB_hydrolase_fold"/>
</dbReference>
<accession>F4L3G2</accession>
<sequence length="285" mass="31448">MSKVLFMTVLMVGLFFPSFLFAQLTLQTPNVESKLYLGQGKNLPLIVGLGGSEGGNAWASDYWKITRDQFLAKGYAFLALGYFGAKDTPKQLNKIAIDEVYAAIKLAAATKGVNSKKIAIVGGSRGGDLALLLGAYYPDISCVVALVPSHVAFPGNTNHLSTSAWTYQGQDLPFVPVNEAAFPHLMKRDLRAAFTAMLQDSLAEEKALIAVEKINGPIFLLSATHDEIAPTTPMCEKMMRRLKEQSFKHPYEHLAVEGGHAEPLKYFERVFEFLTKYYPPHQKKN</sequence>
<dbReference type="HOGENOM" id="CLU_029849_2_0_10"/>
<dbReference type="RefSeq" id="WP_013767474.1">
    <property type="nucleotide sequence ID" value="NC_015510.1"/>
</dbReference>
<reference evidence="2 3" key="1">
    <citation type="journal article" date="2011" name="Stand. Genomic Sci.">
        <title>Complete genome sequence of Haliscomenobacter hydrossis type strain (O).</title>
        <authorList>
            <consortium name="US DOE Joint Genome Institute (JGI-PGF)"/>
            <person name="Daligault H."/>
            <person name="Lapidus A."/>
            <person name="Zeytun A."/>
            <person name="Nolan M."/>
            <person name="Lucas S."/>
            <person name="Del Rio T.G."/>
            <person name="Tice H."/>
            <person name="Cheng J.F."/>
            <person name="Tapia R."/>
            <person name="Han C."/>
            <person name="Goodwin L."/>
            <person name="Pitluck S."/>
            <person name="Liolios K."/>
            <person name="Pagani I."/>
            <person name="Ivanova N."/>
            <person name="Huntemann M."/>
            <person name="Mavromatis K."/>
            <person name="Mikhailova N."/>
            <person name="Pati A."/>
            <person name="Chen A."/>
            <person name="Palaniappan K."/>
            <person name="Land M."/>
            <person name="Hauser L."/>
            <person name="Brambilla E.M."/>
            <person name="Rohde M."/>
            <person name="Verbarg S."/>
            <person name="Goker M."/>
            <person name="Bristow J."/>
            <person name="Eisen J.A."/>
            <person name="Markowitz V."/>
            <person name="Hugenholtz P."/>
            <person name="Kyrpides N.C."/>
            <person name="Klenk H.P."/>
            <person name="Woyke T."/>
        </authorList>
    </citation>
    <scope>NUCLEOTIDE SEQUENCE [LARGE SCALE GENOMIC DNA]</scope>
    <source>
        <strain evidence="3">ATCC 27775 / DSM 1100 / LMG 10767 / O</strain>
    </source>
</reference>
<dbReference type="Pfam" id="PF08840">
    <property type="entry name" value="BAAT_C"/>
    <property type="match status" value="1"/>
</dbReference>
<keyword evidence="2" id="KW-0378">Hydrolase</keyword>
<dbReference type="eggNOG" id="COG1073">
    <property type="taxonomic scope" value="Bacteria"/>
</dbReference>
<feature type="domain" description="BAAT/Acyl-CoA thioester hydrolase C-terminal" evidence="1">
    <location>
        <begin position="103"/>
        <end position="261"/>
    </location>
</feature>
<dbReference type="GO" id="GO:0006637">
    <property type="term" value="P:acyl-CoA metabolic process"/>
    <property type="evidence" value="ECO:0007669"/>
    <property type="project" value="TreeGrafter"/>
</dbReference>